<accession>A0ACB0DZ58</accession>
<dbReference type="EMBL" id="OX596096">
    <property type="protein sequence ID" value="CAI9693509.1"/>
    <property type="molecule type" value="Genomic_DNA"/>
</dbReference>
<protein>
    <submittedName>
        <fullName evidence="1">Uncharacterized protein</fullName>
    </submittedName>
</protein>
<proteinExistence type="predicted"/>
<name>A0ACB0DZ58_RANTA</name>
<gene>
    <name evidence="1" type="ORF">MRATA1EN3_LOCUS4722</name>
</gene>
<evidence type="ECO:0000313" key="2">
    <source>
        <dbReference type="Proteomes" id="UP001162501"/>
    </source>
</evidence>
<reference evidence="1" key="1">
    <citation type="submission" date="2023-05" db="EMBL/GenBank/DDBJ databases">
        <authorList>
            <consortium name="ELIXIR-Norway"/>
        </authorList>
    </citation>
    <scope>NUCLEOTIDE SEQUENCE</scope>
</reference>
<sequence>MWDTTKWAITENNAVTLQLAKITRQGTQHAGGERAAPGPPGRPVQTAGAAGELPEAHGQEQPGPPEGLAEGLRWGPEHGLLPTLQVILMLTEKCHKQQQGMAEAKRLRVLLGQLEQDLLKQQQDNQALSIVPSQLWPVEDPSGRTGKQEKRKSVGNDYCEDIGITLESSQYK</sequence>
<organism evidence="1 2">
    <name type="scientific">Rangifer tarandus platyrhynchus</name>
    <name type="common">Svalbard reindeer</name>
    <dbReference type="NCBI Taxonomy" id="3082113"/>
    <lineage>
        <taxon>Eukaryota</taxon>
        <taxon>Metazoa</taxon>
        <taxon>Chordata</taxon>
        <taxon>Craniata</taxon>
        <taxon>Vertebrata</taxon>
        <taxon>Euteleostomi</taxon>
        <taxon>Mammalia</taxon>
        <taxon>Eutheria</taxon>
        <taxon>Laurasiatheria</taxon>
        <taxon>Artiodactyla</taxon>
        <taxon>Ruminantia</taxon>
        <taxon>Pecora</taxon>
        <taxon>Cervidae</taxon>
        <taxon>Odocoileinae</taxon>
        <taxon>Rangifer</taxon>
    </lineage>
</organism>
<dbReference type="Proteomes" id="UP001162501">
    <property type="component" value="Chromosome 12"/>
</dbReference>
<evidence type="ECO:0000313" key="1">
    <source>
        <dbReference type="EMBL" id="CAI9693509.1"/>
    </source>
</evidence>